<proteinExistence type="predicted"/>
<sequence>MSKFHKNTVALAVAAALSLPAVAMAATAGYPANTNSTFASNLFGSQNAAISNTAAYTISTVSTDNIIGRTTGFGVRVTLGNGVRFATTTVAPTQGAALVGYSAPALAAAIPAAGSATAVFSVTPAPAPAVPNITVGALLNWAAGDIDLINLGALANGGSVPVTIELFDSNTAQVFQTITGAALATSVEGTTVVVNPQNGDTLKRIDVGTCTNPTVAAKLRFSPNGQIGNSCGSADTDRLQFNAGSIALGITQVGALGAVRADGFTGANNSGTPGAGVFQYDAANDAIAVTVTGTDFGAFNAATGNDRVYLSAAANCDAAIGGGNGNGIISGGNTITFDTVAADWGGANGGTLFVCFATTAATAIVPQLVDANVEIDFANANVIDPSARLGALLPLRYNGTVLEFQNVNPAANSRAQSFLRFTNNGPITCPVTLTAQDDNGVAGDSTIKFNMAVGTSVTLNSEDLENGSAKGTGSFGDGAGRWYVTADGECAGLVGSALNRNLETGTITNLTPDKR</sequence>
<feature type="chain" id="PRO_5022028399" description="Choice-of-anchor D domain-containing protein" evidence="1">
    <location>
        <begin position="26"/>
        <end position="515"/>
    </location>
</feature>
<evidence type="ECO:0000313" key="2">
    <source>
        <dbReference type="EMBL" id="TWI14267.1"/>
    </source>
</evidence>
<reference evidence="2 3" key="1">
    <citation type="journal article" date="2015" name="Stand. Genomic Sci.">
        <title>Genomic Encyclopedia of Bacterial and Archaeal Type Strains, Phase III: the genomes of soil and plant-associated and newly described type strains.</title>
        <authorList>
            <person name="Whitman W.B."/>
            <person name="Woyke T."/>
            <person name="Klenk H.P."/>
            <person name="Zhou Y."/>
            <person name="Lilburn T.G."/>
            <person name="Beck B.J."/>
            <person name="De Vos P."/>
            <person name="Vandamme P."/>
            <person name="Eisen J.A."/>
            <person name="Garrity G."/>
            <person name="Hugenholtz P."/>
            <person name="Kyrpides N.C."/>
        </authorList>
    </citation>
    <scope>NUCLEOTIDE SEQUENCE [LARGE SCALE GENOMIC DNA]</scope>
    <source>
        <strain evidence="2 3">CGMCC 1.10136</strain>
    </source>
</reference>
<dbReference type="RefSeq" id="WP_144811200.1">
    <property type="nucleotide sequence ID" value="NZ_VLKP01000001.1"/>
</dbReference>
<evidence type="ECO:0000313" key="3">
    <source>
        <dbReference type="Proteomes" id="UP000316471"/>
    </source>
</evidence>
<keyword evidence="3" id="KW-1185">Reference proteome</keyword>
<dbReference type="Proteomes" id="UP000316471">
    <property type="component" value="Unassembled WGS sequence"/>
</dbReference>
<comment type="caution">
    <text evidence="2">The sequence shown here is derived from an EMBL/GenBank/DDBJ whole genome shotgun (WGS) entry which is preliminary data.</text>
</comment>
<dbReference type="OrthoDB" id="6054164at2"/>
<dbReference type="EMBL" id="VLKP01000001">
    <property type="protein sequence ID" value="TWI14267.1"/>
    <property type="molecule type" value="Genomic_DNA"/>
</dbReference>
<gene>
    <name evidence="2" type="ORF">IP93_00262</name>
</gene>
<keyword evidence="1" id="KW-0732">Signal</keyword>
<protein>
    <recommendedName>
        <fullName evidence="4">Choice-of-anchor D domain-containing protein</fullName>
    </recommendedName>
</protein>
<evidence type="ECO:0000256" key="1">
    <source>
        <dbReference type="SAM" id="SignalP"/>
    </source>
</evidence>
<evidence type="ECO:0008006" key="4">
    <source>
        <dbReference type="Google" id="ProtNLM"/>
    </source>
</evidence>
<organism evidence="2 3">
    <name type="scientific">Aerolutibacter ruishenii</name>
    <dbReference type="NCBI Taxonomy" id="686800"/>
    <lineage>
        <taxon>Bacteria</taxon>
        <taxon>Pseudomonadati</taxon>
        <taxon>Pseudomonadota</taxon>
        <taxon>Gammaproteobacteria</taxon>
        <taxon>Lysobacterales</taxon>
        <taxon>Lysobacteraceae</taxon>
        <taxon>Aerolutibacter</taxon>
    </lineage>
</organism>
<feature type="signal peptide" evidence="1">
    <location>
        <begin position="1"/>
        <end position="25"/>
    </location>
</feature>
<dbReference type="AlphaFoldDB" id="A0A562M2U2"/>
<accession>A0A562M2U2</accession>
<name>A0A562M2U2_9GAMM</name>